<dbReference type="Pfam" id="PF04932">
    <property type="entry name" value="Wzy_C"/>
    <property type="match status" value="1"/>
</dbReference>
<feature type="transmembrane region" description="Helical" evidence="5">
    <location>
        <begin position="136"/>
        <end position="156"/>
    </location>
</feature>
<dbReference type="PANTHER" id="PTHR37422:SF13">
    <property type="entry name" value="LIPOPOLYSACCHARIDE BIOSYNTHESIS PROTEIN PA4999-RELATED"/>
    <property type="match status" value="1"/>
</dbReference>
<reference evidence="7" key="1">
    <citation type="journal article" date="2003" name="Microbiology">
        <title>Genes involved in the synthesis of the exopolysaccharide methanolan by the obligate methylotroph Methylobacillus sp strain 12S.</title>
        <authorList>
            <person name="Yoshida T."/>
            <person name="Ayabe Y."/>
            <person name="Yasunaga M."/>
            <person name="Usami Y."/>
            <person name="Habe H."/>
            <person name="Nojiri H."/>
            <person name="Omori T."/>
        </authorList>
    </citation>
    <scope>NUCLEOTIDE SEQUENCE</scope>
    <source>
        <strain evidence="7">12S</strain>
    </source>
</reference>
<evidence type="ECO:0000313" key="7">
    <source>
        <dbReference type="EMBL" id="BAC55141.1"/>
    </source>
</evidence>
<feature type="transmembrane region" description="Helical" evidence="5">
    <location>
        <begin position="363"/>
        <end position="384"/>
    </location>
</feature>
<accession>Q83VQ8</accession>
<dbReference type="InterPro" id="IPR051533">
    <property type="entry name" value="WaaL-like"/>
</dbReference>
<evidence type="ECO:0000256" key="5">
    <source>
        <dbReference type="SAM" id="Phobius"/>
    </source>
</evidence>
<evidence type="ECO:0000259" key="6">
    <source>
        <dbReference type="Pfam" id="PF04932"/>
    </source>
</evidence>
<protein>
    <submittedName>
        <fullName evidence="7">EpsM</fullName>
    </submittedName>
</protein>
<feature type="transmembrane region" description="Helical" evidence="5">
    <location>
        <begin position="201"/>
        <end position="220"/>
    </location>
</feature>
<name>Q83VQ8_METS1</name>
<feature type="transmembrane region" description="Helical" evidence="5">
    <location>
        <begin position="428"/>
        <end position="444"/>
    </location>
</feature>
<proteinExistence type="predicted"/>
<keyword evidence="4 5" id="KW-0472">Membrane</keyword>
<dbReference type="PANTHER" id="PTHR37422">
    <property type="entry name" value="TEICHURONIC ACID BIOSYNTHESIS PROTEIN TUAE"/>
    <property type="match status" value="1"/>
</dbReference>
<feature type="transmembrane region" description="Helical" evidence="5">
    <location>
        <begin position="232"/>
        <end position="249"/>
    </location>
</feature>
<dbReference type="InterPro" id="IPR007016">
    <property type="entry name" value="O-antigen_ligase-rel_domated"/>
</dbReference>
<feature type="transmembrane region" description="Helical" evidence="5">
    <location>
        <begin position="35"/>
        <end position="53"/>
    </location>
</feature>
<gene>
    <name evidence="7" type="primary">epsM</name>
</gene>
<sequence>MKIFSKQFLLGLIFSFVAIFSGIVASGLVDLAGKRYGLLLALPAVLVIALILLLDKTLLLVLIVLLRASLDHLLDTTKFAGIGLGGLLNVLMVLIGLLALYKLERPLRKIVLLVWLPFLTMYFYGVVISPEKISSFRIFINLLSTAGMFAVALYVVKTREDFTKWLKIVFCSCLIPIMYGAVTIVRPVGYYLTEHRLASTFAHPNILAFYSVLMILIGFYLWKSQQFTEKSLLKKLLPFIVLAMVGMLMLTQTRSAWVAFFAFFTFYALFMERKYIPVLLVLPVIGLAIPEIRDRLLDLTSGNQVVAYAKLNSYAWRKYLWDSALHWMQVSKYLTGYGADAFLHYSPMFFPLSTDKPTAAHNVYVQTFFDLGLFGTLAYIWLFFKTGQTILRNVIHDKLLKTIALISIASYLMYSYSDNLLGYLNFNWYFWFFLGATIGWQYRIKPVESPETSSSSVMTASGSV</sequence>
<keyword evidence="2 5" id="KW-0812">Transmembrane</keyword>
<evidence type="ECO:0000256" key="3">
    <source>
        <dbReference type="ARBA" id="ARBA00022989"/>
    </source>
</evidence>
<organism evidence="7">
    <name type="scientific">Methylobacillus sp. (strain 12S)</name>
    <dbReference type="NCBI Taxonomy" id="94001"/>
    <lineage>
        <taxon>Bacteria</taxon>
        <taxon>Pseudomonadati</taxon>
        <taxon>Pseudomonadota</taxon>
        <taxon>Betaproteobacteria</taxon>
        <taxon>Nitrosomonadales</taxon>
        <taxon>Methylophilaceae</taxon>
        <taxon>Methylobacillus</taxon>
    </lineage>
</organism>
<feature type="domain" description="O-antigen ligase-related" evidence="6">
    <location>
        <begin position="240"/>
        <end position="380"/>
    </location>
</feature>
<evidence type="ECO:0000256" key="2">
    <source>
        <dbReference type="ARBA" id="ARBA00022692"/>
    </source>
</evidence>
<keyword evidence="3 5" id="KW-1133">Transmembrane helix</keyword>
<comment type="subcellular location">
    <subcellularLocation>
        <location evidence="1">Membrane</location>
        <topology evidence="1">Multi-pass membrane protein</topology>
    </subcellularLocation>
</comment>
<dbReference type="GO" id="GO:0016020">
    <property type="term" value="C:membrane"/>
    <property type="evidence" value="ECO:0007669"/>
    <property type="project" value="UniProtKB-SubCell"/>
</dbReference>
<feature type="transmembrane region" description="Helical" evidence="5">
    <location>
        <begin position="110"/>
        <end position="130"/>
    </location>
</feature>
<evidence type="ECO:0000256" key="1">
    <source>
        <dbReference type="ARBA" id="ARBA00004141"/>
    </source>
</evidence>
<feature type="transmembrane region" description="Helical" evidence="5">
    <location>
        <begin position="80"/>
        <end position="101"/>
    </location>
</feature>
<evidence type="ECO:0000256" key="4">
    <source>
        <dbReference type="ARBA" id="ARBA00023136"/>
    </source>
</evidence>
<dbReference type="AlphaFoldDB" id="Q83VQ8"/>
<feature type="transmembrane region" description="Helical" evidence="5">
    <location>
        <begin position="255"/>
        <end position="270"/>
    </location>
</feature>
<feature type="transmembrane region" description="Helical" evidence="5">
    <location>
        <begin position="168"/>
        <end position="189"/>
    </location>
</feature>
<feature type="transmembrane region" description="Helical" evidence="5">
    <location>
        <begin position="275"/>
        <end position="292"/>
    </location>
</feature>
<dbReference type="EMBL" id="AB062506">
    <property type="protein sequence ID" value="BAC55141.1"/>
    <property type="molecule type" value="Genomic_DNA"/>
</dbReference>